<dbReference type="GeneID" id="27360408"/>
<keyword evidence="3" id="KW-1185">Reference proteome</keyword>
<feature type="compositionally biased region" description="Basic residues" evidence="1">
    <location>
        <begin position="65"/>
        <end position="77"/>
    </location>
</feature>
<protein>
    <submittedName>
        <fullName evidence="2">Uncharacterized protein</fullName>
    </submittedName>
</protein>
<organism evidence="2 3">
    <name type="scientific">Exophiala oligosperma</name>
    <dbReference type="NCBI Taxonomy" id="215243"/>
    <lineage>
        <taxon>Eukaryota</taxon>
        <taxon>Fungi</taxon>
        <taxon>Dikarya</taxon>
        <taxon>Ascomycota</taxon>
        <taxon>Pezizomycotina</taxon>
        <taxon>Eurotiomycetes</taxon>
        <taxon>Chaetothyriomycetidae</taxon>
        <taxon>Chaetothyriales</taxon>
        <taxon>Herpotrichiellaceae</taxon>
        <taxon>Exophiala</taxon>
    </lineage>
</organism>
<name>A0A0D2D9E8_9EURO</name>
<dbReference type="EMBL" id="KN847339">
    <property type="protein sequence ID" value="KIW39748.1"/>
    <property type="molecule type" value="Genomic_DNA"/>
</dbReference>
<sequence length="133" mass="14596">MIPTRASTPHRTVRIPELARALSVVPPLVDPFTVSLSSEVTGEVTPKGVTTKEMTTKSNMEAKVTSHHARPRHHRLGSTRAQSFSPAQALRWAQASSGAWTFSPLWTRLLEQPRSWVLRLGETLRGHSLGPGA</sequence>
<evidence type="ECO:0000256" key="1">
    <source>
        <dbReference type="SAM" id="MobiDB-lite"/>
    </source>
</evidence>
<dbReference type="RefSeq" id="XP_016259964.1">
    <property type="nucleotide sequence ID" value="XM_016409656.1"/>
</dbReference>
<evidence type="ECO:0000313" key="3">
    <source>
        <dbReference type="Proteomes" id="UP000053342"/>
    </source>
</evidence>
<gene>
    <name evidence="2" type="ORF">PV06_08334</name>
</gene>
<reference evidence="2 3" key="1">
    <citation type="submission" date="2015-01" db="EMBL/GenBank/DDBJ databases">
        <title>The Genome Sequence of Exophiala oligosperma CBS72588.</title>
        <authorList>
            <consortium name="The Broad Institute Genomics Platform"/>
            <person name="Cuomo C."/>
            <person name="de Hoog S."/>
            <person name="Gorbushina A."/>
            <person name="Stielow B."/>
            <person name="Teixiera M."/>
            <person name="Abouelleil A."/>
            <person name="Chapman S.B."/>
            <person name="Priest M."/>
            <person name="Young S.K."/>
            <person name="Wortman J."/>
            <person name="Nusbaum C."/>
            <person name="Birren B."/>
        </authorList>
    </citation>
    <scope>NUCLEOTIDE SEQUENCE [LARGE SCALE GENOMIC DNA]</scope>
    <source>
        <strain evidence="2 3">CBS 72588</strain>
    </source>
</reference>
<proteinExistence type="predicted"/>
<dbReference type="HOGENOM" id="CLU_1906762_0_0_1"/>
<feature type="region of interest" description="Disordered" evidence="1">
    <location>
        <begin position="58"/>
        <end position="83"/>
    </location>
</feature>
<dbReference type="Proteomes" id="UP000053342">
    <property type="component" value="Unassembled WGS sequence"/>
</dbReference>
<dbReference type="VEuPathDB" id="FungiDB:PV06_08334"/>
<evidence type="ECO:0000313" key="2">
    <source>
        <dbReference type="EMBL" id="KIW39748.1"/>
    </source>
</evidence>
<dbReference type="AlphaFoldDB" id="A0A0D2D9E8"/>
<accession>A0A0D2D9E8</accession>